<dbReference type="InterPro" id="IPR025676">
    <property type="entry name" value="Clr5_dom"/>
</dbReference>
<feature type="domain" description="Clr5" evidence="2">
    <location>
        <begin position="255"/>
        <end position="306"/>
    </location>
</feature>
<dbReference type="EMBL" id="CVQH01021641">
    <property type="protein sequence ID" value="CRK31246.1"/>
    <property type="molecule type" value="Genomic_DNA"/>
</dbReference>
<keyword evidence="5" id="KW-1185">Reference proteome</keyword>
<name>A0A0G4KQC7_VERLO</name>
<evidence type="ECO:0000259" key="2">
    <source>
        <dbReference type="Pfam" id="PF14420"/>
    </source>
</evidence>
<dbReference type="PANTHER" id="PTHR38788:SF3">
    <property type="entry name" value="CLR5 DOMAIN-CONTAINING PROTEIN"/>
    <property type="match status" value="1"/>
</dbReference>
<evidence type="ECO:0000313" key="6">
    <source>
        <dbReference type="Proteomes" id="UP000045706"/>
    </source>
</evidence>
<organism evidence="3 6">
    <name type="scientific">Verticillium longisporum</name>
    <name type="common">Verticillium dahliae var. longisporum</name>
    <dbReference type="NCBI Taxonomy" id="100787"/>
    <lineage>
        <taxon>Eukaryota</taxon>
        <taxon>Fungi</taxon>
        <taxon>Dikarya</taxon>
        <taxon>Ascomycota</taxon>
        <taxon>Pezizomycotina</taxon>
        <taxon>Sordariomycetes</taxon>
        <taxon>Hypocreomycetidae</taxon>
        <taxon>Glomerellales</taxon>
        <taxon>Plectosphaerellaceae</taxon>
        <taxon>Verticillium</taxon>
    </lineage>
</organism>
<evidence type="ECO:0000313" key="3">
    <source>
        <dbReference type="EMBL" id="CRK11939.1"/>
    </source>
</evidence>
<feature type="compositionally biased region" description="Polar residues" evidence="1">
    <location>
        <begin position="12"/>
        <end position="23"/>
    </location>
</feature>
<gene>
    <name evidence="4" type="ORF">BN1708_015911</name>
    <name evidence="3" type="ORF">BN1723_009537</name>
</gene>
<dbReference type="AlphaFoldDB" id="A0A0G4KQC7"/>
<dbReference type="EMBL" id="CVQI01002669">
    <property type="protein sequence ID" value="CRK11939.1"/>
    <property type="molecule type" value="Genomic_DNA"/>
</dbReference>
<feature type="compositionally biased region" description="Polar residues" evidence="1">
    <location>
        <begin position="238"/>
        <end position="248"/>
    </location>
</feature>
<dbReference type="Pfam" id="PF14420">
    <property type="entry name" value="Clr5"/>
    <property type="match status" value="1"/>
</dbReference>
<proteinExistence type="predicted"/>
<evidence type="ECO:0000313" key="5">
    <source>
        <dbReference type="Proteomes" id="UP000044602"/>
    </source>
</evidence>
<feature type="region of interest" description="Disordered" evidence="1">
    <location>
        <begin position="212"/>
        <end position="248"/>
    </location>
</feature>
<evidence type="ECO:0000256" key="1">
    <source>
        <dbReference type="SAM" id="MobiDB-lite"/>
    </source>
</evidence>
<sequence>MCTHGVPLPSRQMEQTPDASTNGPRRHSYRAQFGEDMSYSSSRSTHHLTNDPSHYATEDPASYYHETSLDWTQPPLAQNPSFADHVSGNHEYLNENFVNTGDDMPVNSFNANDGDLSRHTTAMTPKLGVLLPHVLPPQSLSCDSLPGTSVVEEGIYSAPSHVSGFWGWGEPSFSALPSFLPDEGLFRATAEVLDESAFQPTHDTAAALVRRPKGAVQQRNNASQKTRRKSILKADGATTKQRGASSQSRELVPSAIWETHKATIRKLYLEERKPLKDVIRIMHERHAFQATPKMYKTRFSQWGFAKNNTENEVKHLLSMKFERDAEGKVSEFIRNGKVVNLATYLKRKGVTEYDLVDFETTSQLPAHVRCRTPSPPPSLAPGYLRSPDLIRAQEILVGNMRKTLIHCQQIESRNPFQNGWSSLLLWGAESSGMLYQAGKLFGRSQDSQAGDLLMRAFQRLEVDLQHLSTQGSKELLFCLSYPNPGMTTALSKYLAAYSMTNYARLHPLRLIFSSLYEVLRKHGPAALSDLVWSAMPTLAEELETIHGQHSPLAVRTWIDLSILYNHSNPYRLSNLYADLGRLNQDDRSAVQEEFIGFRYARLQLAASIDVNGIAHRAQLVELWNYCVADNIVFGVHGQPEVYCWHPVLRVQPSVSRMLERYRVTMKHLEDIFGCKMICGYPLEPHPAIHADETDSPENYRLLKIPISLSDLRPMASPASAGKVLEELHT</sequence>
<feature type="region of interest" description="Disordered" evidence="1">
    <location>
        <begin position="1"/>
        <end position="59"/>
    </location>
</feature>
<dbReference type="STRING" id="100787.A0A0G4KQC7"/>
<protein>
    <recommendedName>
        <fullName evidence="2">Clr5 domain-containing protein</fullName>
    </recommendedName>
</protein>
<dbReference type="PANTHER" id="PTHR38788">
    <property type="entry name" value="CLR5 DOMAIN-CONTAINING PROTEIN"/>
    <property type="match status" value="1"/>
</dbReference>
<accession>A0A0G4KQC7</accession>
<reference evidence="5 6" key="1">
    <citation type="submission" date="2015-05" db="EMBL/GenBank/DDBJ databases">
        <authorList>
            <person name="Fogelqvist Johan"/>
        </authorList>
    </citation>
    <scope>NUCLEOTIDE SEQUENCE [LARGE SCALE GENOMIC DNA]</scope>
    <source>
        <strain evidence="4">VL1</strain>
        <strain evidence="3">VL2</strain>
    </source>
</reference>
<evidence type="ECO:0000313" key="4">
    <source>
        <dbReference type="EMBL" id="CRK31246.1"/>
    </source>
</evidence>
<dbReference type="Proteomes" id="UP000044602">
    <property type="component" value="Unassembled WGS sequence"/>
</dbReference>
<dbReference type="Proteomes" id="UP000045706">
    <property type="component" value="Unassembled WGS sequence"/>
</dbReference>